<proteinExistence type="predicted"/>
<name>A0ABW4X1N1_9BACT</name>
<reference evidence="2" key="1">
    <citation type="journal article" date="2019" name="Int. J. Syst. Evol. Microbiol.">
        <title>The Global Catalogue of Microorganisms (GCM) 10K type strain sequencing project: providing services to taxonomists for standard genome sequencing and annotation.</title>
        <authorList>
            <consortium name="The Broad Institute Genomics Platform"/>
            <consortium name="The Broad Institute Genome Sequencing Center for Infectious Disease"/>
            <person name="Wu L."/>
            <person name="Ma J."/>
        </authorList>
    </citation>
    <scope>NUCLEOTIDE SEQUENCE [LARGE SCALE GENOMIC DNA]</scope>
    <source>
        <strain evidence="2">JCM 16545</strain>
    </source>
</reference>
<organism evidence="1 2">
    <name type="scientific">Pontibacter silvestris</name>
    <dbReference type="NCBI Taxonomy" id="2305183"/>
    <lineage>
        <taxon>Bacteria</taxon>
        <taxon>Pseudomonadati</taxon>
        <taxon>Bacteroidota</taxon>
        <taxon>Cytophagia</taxon>
        <taxon>Cytophagales</taxon>
        <taxon>Hymenobacteraceae</taxon>
        <taxon>Pontibacter</taxon>
    </lineage>
</organism>
<gene>
    <name evidence="1" type="ORF">ACFSKU_16520</name>
</gene>
<evidence type="ECO:0000313" key="2">
    <source>
        <dbReference type="Proteomes" id="UP001597369"/>
    </source>
</evidence>
<sequence length="298" mass="33422">MYQADINAIIEFLKKQLQPTTTTQGMDWLDKKLELLNSSGARDKDLYLAFSATPRFVGKNKLQLSKADVQQANDLRTGFNPSSWTSDQTARTLLLLSLPHSDAEAFQQKIEKLFDTADMGEQVALYGSLPLLPHPELFKPRASEGVRTNIGSVFEAVVLDNPFSADYMEEDAWNQLVLKTIFVGKPINQIYGIDRRSNSKLAHMLSDYAHERWAAGRSVTPELWRPVGPFIDATILKDIKKLFSLPEEVQHEAAALACVQSNFAPAIALLNEHPDLKTRIEADELNWQQISDKALALN</sequence>
<comment type="caution">
    <text evidence="1">The sequence shown here is derived from an EMBL/GenBank/DDBJ whole genome shotgun (WGS) entry which is preliminary data.</text>
</comment>
<dbReference type="RefSeq" id="WP_229959588.1">
    <property type="nucleotide sequence ID" value="NZ_JAJJWI010000005.1"/>
</dbReference>
<protein>
    <submittedName>
        <fullName evidence="1">EboA domain-containing protein</fullName>
    </submittedName>
</protein>
<keyword evidence="2" id="KW-1185">Reference proteome</keyword>
<dbReference type="NCBIfam" id="NF035938">
    <property type="entry name" value="EboA_domain"/>
    <property type="match status" value="1"/>
</dbReference>
<dbReference type="EMBL" id="JBHUHV010000053">
    <property type="protein sequence ID" value="MFD2068497.1"/>
    <property type="molecule type" value="Genomic_DNA"/>
</dbReference>
<dbReference type="InterPro" id="IPR047715">
    <property type="entry name" value="EboA_dom"/>
</dbReference>
<evidence type="ECO:0000313" key="1">
    <source>
        <dbReference type="EMBL" id="MFD2068497.1"/>
    </source>
</evidence>
<dbReference type="Proteomes" id="UP001597369">
    <property type="component" value="Unassembled WGS sequence"/>
</dbReference>
<accession>A0ABW4X1N1</accession>